<evidence type="ECO:0000313" key="4">
    <source>
        <dbReference type="Proteomes" id="UP000008068"/>
    </source>
</evidence>
<dbReference type="SUPFAM" id="SSF57667">
    <property type="entry name" value="beta-beta-alpha zinc fingers"/>
    <property type="match status" value="1"/>
</dbReference>
<dbReference type="PROSITE" id="PS50157">
    <property type="entry name" value="ZINC_FINGER_C2H2_2"/>
    <property type="match status" value="1"/>
</dbReference>
<proteinExistence type="predicted"/>
<dbReference type="Proteomes" id="UP000008068">
    <property type="component" value="Unassembled WGS sequence"/>
</dbReference>
<dbReference type="Pfam" id="PF00096">
    <property type="entry name" value="zf-C2H2"/>
    <property type="match status" value="1"/>
</dbReference>
<feature type="domain" description="C2H2-type" evidence="2">
    <location>
        <begin position="230"/>
        <end position="257"/>
    </location>
</feature>
<dbReference type="GO" id="GO:0008270">
    <property type="term" value="F:zinc ion binding"/>
    <property type="evidence" value="ECO:0007669"/>
    <property type="project" value="UniProtKB-KW"/>
</dbReference>
<dbReference type="InterPro" id="IPR013087">
    <property type="entry name" value="Znf_C2H2_type"/>
</dbReference>
<dbReference type="Gene3D" id="3.30.160.60">
    <property type="entry name" value="Classic Zinc Finger"/>
    <property type="match status" value="1"/>
</dbReference>
<dbReference type="InParanoid" id="G0NKS6"/>
<evidence type="ECO:0000256" key="1">
    <source>
        <dbReference type="PROSITE-ProRule" id="PRU00042"/>
    </source>
</evidence>
<gene>
    <name evidence="3" type="ORF">CAEBREN_25575</name>
</gene>
<organism evidence="4">
    <name type="scientific">Caenorhabditis brenneri</name>
    <name type="common">Nematode worm</name>
    <dbReference type="NCBI Taxonomy" id="135651"/>
    <lineage>
        <taxon>Eukaryota</taxon>
        <taxon>Metazoa</taxon>
        <taxon>Ecdysozoa</taxon>
        <taxon>Nematoda</taxon>
        <taxon>Chromadorea</taxon>
        <taxon>Rhabditida</taxon>
        <taxon>Rhabditina</taxon>
        <taxon>Rhabditomorpha</taxon>
        <taxon>Rhabditoidea</taxon>
        <taxon>Rhabditidae</taxon>
        <taxon>Peloderinae</taxon>
        <taxon>Caenorhabditis</taxon>
    </lineage>
</organism>
<dbReference type="HOGENOM" id="CLU_744388_0_0_1"/>
<dbReference type="AlphaFoldDB" id="G0NKS6"/>
<evidence type="ECO:0000313" key="3">
    <source>
        <dbReference type="EMBL" id="EGT33102.1"/>
    </source>
</evidence>
<accession>G0NKS6</accession>
<reference evidence="4" key="1">
    <citation type="submission" date="2011-07" db="EMBL/GenBank/DDBJ databases">
        <authorList>
            <consortium name="Caenorhabditis brenneri Sequencing and Analysis Consortium"/>
            <person name="Wilson R.K."/>
        </authorList>
    </citation>
    <scope>NUCLEOTIDE SEQUENCE [LARGE SCALE GENOMIC DNA]</scope>
    <source>
        <strain evidence="4">PB2801</strain>
    </source>
</reference>
<keyword evidence="1" id="KW-0863">Zinc-finger</keyword>
<keyword evidence="1" id="KW-0862">Zinc</keyword>
<sequence length="372" mass="43322">MENSKLQPEDVRYGFGGLTLAMVTSASRSLEMPVPEGFSKNPVSCSWPYRAQENLTERRLECIEQQLEPQGVFVNEEDSFQEEKVPVDLERCYYWKQQTEVQQVEREECYQNQTFQFDFGENWDPEVYLKIFYEETKNVEEEHLQMNTDPIPDLPLALPNTARRRNGRLPPVPATANTCFRCGKRLLNNYSLQRHITKCKKIRISTSSTSSNSDSAGYAETKKKKPQATLTCEVCGQGYSSKHNLTRHQKIERKEKNDLSFPRCINDAVIIHFGTTPNSRSVPDMPIKMSRLFLTTSSNRFKNEFENKLRKEIFLEDISRGNFKKWCAIQNGTMAVDDSNYWMVKESLKSYDMKLAEEKLKEFEQKKKGQEF</sequence>
<evidence type="ECO:0000259" key="2">
    <source>
        <dbReference type="PROSITE" id="PS50157"/>
    </source>
</evidence>
<dbReference type="EMBL" id="GL379902">
    <property type="protein sequence ID" value="EGT33102.1"/>
    <property type="molecule type" value="Genomic_DNA"/>
</dbReference>
<name>G0NKS6_CAEBE</name>
<dbReference type="InterPro" id="IPR036236">
    <property type="entry name" value="Znf_C2H2_sf"/>
</dbReference>
<keyword evidence="1" id="KW-0479">Metal-binding</keyword>
<protein>
    <recommendedName>
        <fullName evidence="2">C2H2-type domain-containing protein</fullName>
    </recommendedName>
</protein>
<keyword evidence="4" id="KW-1185">Reference proteome</keyword>